<evidence type="ECO:0000313" key="3">
    <source>
        <dbReference type="EMBL" id="KAF8438519.1"/>
    </source>
</evidence>
<comment type="caution">
    <text evidence="3">The sequence shown here is derived from an EMBL/GenBank/DDBJ whole genome shotgun (WGS) entry which is preliminary data.</text>
</comment>
<evidence type="ECO:0000256" key="1">
    <source>
        <dbReference type="SAM" id="MobiDB-lite"/>
    </source>
</evidence>
<keyword evidence="4" id="KW-1185">Reference proteome</keyword>
<evidence type="ECO:0000313" key="4">
    <source>
        <dbReference type="Proteomes" id="UP001194468"/>
    </source>
</evidence>
<dbReference type="AlphaFoldDB" id="A0AAD4GD81"/>
<sequence length="581" mass="64699">MSEIPLDLIDTSESSGPGVQAGPSSSSDEASGQVNDSSEEPNRNPKKFSWKKLARELQPFVSNFLALASRFIQLCLKPEGLASIILDFWSLSLSIIWTEKHSGLDLLYPLTSLKKQRSGRLARLLLEHSRDLQQSNLHDASSRRDGVDPPLVAVIDLNEVSPEVIEKNYTIPADFYGFVVMVVSLEILISPILYIFSPIDLGPYIKWLGEWVTYLFGDWIGAWFAFFAGLGLSGAVVQGVYAITDVFILSSYAVLRGEGTLTLVRRSDVSAPGYAALLDRDFTVILTGTQSVVEAIAESSFSMSHTLARKYQVEAWQLGQFLFNEALKALCQGVPFAILAGFWLLLNPTSLLMAIVPLVLIAVVSLARIGTDVVRALIRRRRQEDVDFHEFSKTVIIATFRSLVSATPTFLLILLYGLAIVKHPLLRGLLQPTIALRLVPYILMIIHLISSPNYRIRTTTLLDILGSPPVRRWEFDTLAAAATFQCLVLCRGLPRPIESIDVSTLLDTFVPDERDVWKVWKARVADRITHEVDISFTPTLPSFGDERQKHLKDLLDQAQIGYSAYASFYDWHVPLHSAIAL</sequence>
<name>A0AAD4GD81_BOLED</name>
<evidence type="ECO:0000256" key="2">
    <source>
        <dbReference type="SAM" id="Phobius"/>
    </source>
</evidence>
<accession>A0AAD4GD81</accession>
<dbReference type="EMBL" id="WHUW01000016">
    <property type="protein sequence ID" value="KAF8438519.1"/>
    <property type="molecule type" value="Genomic_DNA"/>
</dbReference>
<feature type="transmembrane region" description="Helical" evidence="2">
    <location>
        <begin position="429"/>
        <end position="449"/>
    </location>
</feature>
<feature type="transmembrane region" description="Helical" evidence="2">
    <location>
        <begin position="175"/>
        <end position="196"/>
    </location>
</feature>
<feature type="compositionally biased region" description="Polar residues" evidence="1">
    <location>
        <begin position="11"/>
        <end position="36"/>
    </location>
</feature>
<protein>
    <submittedName>
        <fullName evidence="3">Uncharacterized protein</fullName>
    </submittedName>
</protein>
<organism evidence="3 4">
    <name type="scientific">Boletus edulis BED1</name>
    <dbReference type="NCBI Taxonomy" id="1328754"/>
    <lineage>
        <taxon>Eukaryota</taxon>
        <taxon>Fungi</taxon>
        <taxon>Dikarya</taxon>
        <taxon>Basidiomycota</taxon>
        <taxon>Agaricomycotina</taxon>
        <taxon>Agaricomycetes</taxon>
        <taxon>Agaricomycetidae</taxon>
        <taxon>Boletales</taxon>
        <taxon>Boletineae</taxon>
        <taxon>Boletaceae</taxon>
        <taxon>Boletoideae</taxon>
        <taxon>Boletus</taxon>
    </lineage>
</organism>
<keyword evidence="2" id="KW-1133">Transmembrane helix</keyword>
<feature type="transmembrane region" description="Helical" evidence="2">
    <location>
        <begin position="395"/>
        <end position="417"/>
    </location>
</feature>
<keyword evidence="2" id="KW-0472">Membrane</keyword>
<feature type="region of interest" description="Disordered" evidence="1">
    <location>
        <begin position="1"/>
        <end position="45"/>
    </location>
</feature>
<feature type="transmembrane region" description="Helical" evidence="2">
    <location>
        <begin position="326"/>
        <end position="345"/>
    </location>
</feature>
<reference evidence="3" key="1">
    <citation type="submission" date="2019-10" db="EMBL/GenBank/DDBJ databases">
        <authorList>
            <consortium name="DOE Joint Genome Institute"/>
            <person name="Kuo A."/>
            <person name="Miyauchi S."/>
            <person name="Kiss E."/>
            <person name="Drula E."/>
            <person name="Kohler A."/>
            <person name="Sanchez-Garcia M."/>
            <person name="Andreopoulos B."/>
            <person name="Barry K.W."/>
            <person name="Bonito G."/>
            <person name="Buee M."/>
            <person name="Carver A."/>
            <person name="Chen C."/>
            <person name="Cichocki N."/>
            <person name="Clum A."/>
            <person name="Culley D."/>
            <person name="Crous P.W."/>
            <person name="Fauchery L."/>
            <person name="Girlanda M."/>
            <person name="Hayes R."/>
            <person name="Keri Z."/>
            <person name="LaButti K."/>
            <person name="Lipzen A."/>
            <person name="Lombard V."/>
            <person name="Magnuson J."/>
            <person name="Maillard F."/>
            <person name="Morin E."/>
            <person name="Murat C."/>
            <person name="Nolan M."/>
            <person name="Ohm R."/>
            <person name="Pangilinan J."/>
            <person name="Pereira M."/>
            <person name="Perotto S."/>
            <person name="Peter M."/>
            <person name="Riley R."/>
            <person name="Sitrit Y."/>
            <person name="Stielow B."/>
            <person name="Szollosi G."/>
            <person name="Zifcakova L."/>
            <person name="Stursova M."/>
            <person name="Spatafora J.W."/>
            <person name="Tedersoo L."/>
            <person name="Vaario L.-M."/>
            <person name="Yamada A."/>
            <person name="Yan M."/>
            <person name="Wang P."/>
            <person name="Xu J."/>
            <person name="Bruns T."/>
            <person name="Baldrian P."/>
            <person name="Vilgalys R."/>
            <person name="Henrissat B."/>
            <person name="Grigoriev I.V."/>
            <person name="Hibbett D."/>
            <person name="Nagy L.G."/>
            <person name="Martin F.M."/>
        </authorList>
    </citation>
    <scope>NUCLEOTIDE SEQUENCE</scope>
    <source>
        <strain evidence="3">BED1</strain>
    </source>
</reference>
<keyword evidence="2" id="KW-0812">Transmembrane</keyword>
<gene>
    <name evidence="3" type="ORF">L210DRAFT_3544259</name>
</gene>
<proteinExistence type="predicted"/>
<feature type="transmembrane region" description="Helical" evidence="2">
    <location>
        <begin position="351"/>
        <end position="374"/>
    </location>
</feature>
<reference evidence="3" key="2">
    <citation type="journal article" date="2020" name="Nat. Commun.">
        <title>Large-scale genome sequencing of mycorrhizal fungi provides insights into the early evolution of symbiotic traits.</title>
        <authorList>
            <person name="Miyauchi S."/>
            <person name="Kiss E."/>
            <person name="Kuo A."/>
            <person name="Drula E."/>
            <person name="Kohler A."/>
            <person name="Sanchez-Garcia M."/>
            <person name="Morin E."/>
            <person name="Andreopoulos B."/>
            <person name="Barry K.W."/>
            <person name="Bonito G."/>
            <person name="Buee M."/>
            <person name="Carver A."/>
            <person name="Chen C."/>
            <person name="Cichocki N."/>
            <person name="Clum A."/>
            <person name="Culley D."/>
            <person name="Crous P.W."/>
            <person name="Fauchery L."/>
            <person name="Girlanda M."/>
            <person name="Hayes R.D."/>
            <person name="Keri Z."/>
            <person name="LaButti K."/>
            <person name="Lipzen A."/>
            <person name="Lombard V."/>
            <person name="Magnuson J."/>
            <person name="Maillard F."/>
            <person name="Murat C."/>
            <person name="Nolan M."/>
            <person name="Ohm R.A."/>
            <person name="Pangilinan J."/>
            <person name="Pereira M.F."/>
            <person name="Perotto S."/>
            <person name="Peter M."/>
            <person name="Pfister S."/>
            <person name="Riley R."/>
            <person name="Sitrit Y."/>
            <person name="Stielow J.B."/>
            <person name="Szollosi G."/>
            <person name="Zifcakova L."/>
            <person name="Stursova M."/>
            <person name="Spatafora J.W."/>
            <person name="Tedersoo L."/>
            <person name="Vaario L.M."/>
            <person name="Yamada A."/>
            <person name="Yan M."/>
            <person name="Wang P."/>
            <person name="Xu J."/>
            <person name="Bruns T."/>
            <person name="Baldrian P."/>
            <person name="Vilgalys R."/>
            <person name="Dunand C."/>
            <person name="Henrissat B."/>
            <person name="Grigoriev I.V."/>
            <person name="Hibbett D."/>
            <person name="Nagy L.G."/>
            <person name="Martin F.M."/>
        </authorList>
    </citation>
    <scope>NUCLEOTIDE SEQUENCE</scope>
    <source>
        <strain evidence="3">BED1</strain>
    </source>
</reference>
<dbReference type="Proteomes" id="UP001194468">
    <property type="component" value="Unassembled WGS sequence"/>
</dbReference>